<comment type="subcellular location">
    <subcellularLocation>
        <location evidence="1">Cell membrane</location>
        <topology evidence="1">Multi-pass membrane protein</topology>
    </subcellularLocation>
</comment>
<feature type="transmembrane region" description="Helical" evidence="8">
    <location>
        <begin position="12"/>
        <end position="29"/>
    </location>
</feature>
<feature type="transmembrane region" description="Helical" evidence="8">
    <location>
        <begin position="978"/>
        <end position="997"/>
    </location>
</feature>
<dbReference type="Gene3D" id="3.30.70.1440">
    <property type="entry name" value="Multidrug efflux transporter AcrB pore domain"/>
    <property type="match status" value="1"/>
</dbReference>
<keyword evidence="4" id="KW-1003">Cell membrane</keyword>
<dbReference type="PRINTS" id="PR00702">
    <property type="entry name" value="ACRIFLAVINRP"/>
</dbReference>
<evidence type="ECO:0000256" key="1">
    <source>
        <dbReference type="ARBA" id="ARBA00004651"/>
    </source>
</evidence>
<accession>A0A653ACT1</accession>
<dbReference type="PANTHER" id="PTHR32063:SF24">
    <property type="entry name" value="CATION EFFLUX SYSTEM (ACRB_ACRD_ACRF FAMILY)"/>
    <property type="match status" value="1"/>
</dbReference>
<evidence type="ECO:0000256" key="4">
    <source>
        <dbReference type="ARBA" id="ARBA00022475"/>
    </source>
</evidence>
<evidence type="ECO:0000256" key="2">
    <source>
        <dbReference type="ARBA" id="ARBA00010942"/>
    </source>
</evidence>
<evidence type="ECO:0000256" key="7">
    <source>
        <dbReference type="ARBA" id="ARBA00023136"/>
    </source>
</evidence>
<feature type="transmembrane region" description="Helical" evidence="8">
    <location>
        <begin position="1009"/>
        <end position="1035"/>
    </location>
</feature>
<keyword evidence="3" id="KW-0813">Transport</keyword>
<keyword evidence="5 8" id="KW-0812">Transmembrane</keyword>
<dbReference type="Gene3D" id="1.20.1640.10">
    <property type="entry name" value="Multidrug efflux transporter AcrB transmembrane domain"/>
    <property type="match status" value="2"/>
</dbReference>
<comment type="similarity">
    <text evidence="2">Belongs to the resistance-nodulation-cell division (RND) (TC 2.A.6) family.</text>
</comment>
<feature type="transmembrane region" description="Helical" evidence="8">
    <location>
        <begin position="367"/>
        <end position="387"/>
    </location>
</feature>
<dbReference type="EMBL" id="UPXZ01000025">
    <property type="protein sequence ID" value="VBB45784.1"/>
    <property type="molecule type" value="Genomic_DNA"/>
</dbReference>
<dbReference type="InterPro" id="IPR001036">
    <property type="entry name" value="Acrflvin-R"/>
</dbReference>
<dbReference type="Gene3D" id="3.30.70.1320">
    <property type="entry name" value="Multidrug efflux transporter AcrB pore domain like"/>
    <property type="match status" value="1"/>
</dbReference>
<dbReference type="InterPro" id="IPR027463">
    <property type="entry name" value="AcrB_DN_DC_subdom"/>
</dbReference>
<dbReference type="NCBIfam" id="TIGR00914">
    <property type="entry name" value="2A0601"/>
    <property type="match status" value="1"/>
</dbReference>
<dbReference type="GO" id="GO:0008324">
    <property type="term" value="F:monoatomic cation transmembrane transporter activity"/>
    <property type="evidence" value="ECO:0007669"/>
    <property type="project" value="InterPro"/>
</dbReference>
<feature type="transmembrane region" description="Helical" evidence="8">
    <location>
        <begin position="929"/>
        <end position="952"/>
    </location>
</feature>
<keyword evidence="7 8" id="KW-0472">Membrane</keyword>
<dbReference type="SUPFAM" id="SSF82714">
    <property type="entry name" value="Multidrug efflux transporter AcrB TolC docking domain, DN and DC subdomains"/>
    <property type="match status" value="2"/>
</dbReference>
<feature type="transmembrane region" description="Helical" evidence="8">
    <location>
        <begin position="904"/>
        <end position="923"/>
    </location>
</feature>
<dbReference type="InterPro" id="IPR004763">
    <property type="entry name" value="CusA-like"/>
</dbReference>
<evidence type="ECO:0000256" key="8">
    <source>
        <dbReference type="SAM" id="Phobius"/>
    </source>
</evidence>
<evidence type="ECO:0000256" key="5">
    <source>
        <dbReference type="ARBA" id="ARBA00022692"/>
    </source>
</evidence>
<evidence type="ECO:0000313" key="9">
    <source>
        <dbReference type="EMBL" id="VBB45784.1"/>
    </source>
</evidence>
<dbReference type="GO" id="GO:0042910">
    <property type="term" value="F:xenobiotic transmembrane transporter activity"/>
    <property type="evidence" value="ECO:0007669"/>
    <property type="project" value="TreeGrafter"/>
</dbReference>
<protein>
    <submittedName>
        <fullName evidence="9">Heavy metal efflux pump, CzcA family</fullName>
    </submittedName>
</protein>
<dbReference type="GO" id="GO:0005886">
    <property type="term" value="C:plasma membrane"/>
    <property type="evidence" value="ECO:0007669"/>
    <property type="project" value="UniProtKB-SubCell"/>
</dbReference>
<dbReference type="Gene3D" id="3.30.2090.10">
    <property type="entry name" value="Multidrug efflux transporter AcrB TolC docking domain, DN and DC subdomains"/>
    <property type="match status" value="2"/>
</dbReference>
<keyword evidence="6 8" id="KW-1133">Transmembrane helix</keyword>
<dbReference type="SUPFAM" id="SSF82866">
    <property type="entry name" value="Multidrug efflux transporter AcrB transmembrane domain"/>
    <property type="match status" value="2"/>
</dbReference>
<feature type="transmembrane region" description="Helical" evidence="8">
    <location>
        <begin position="341"/>
        <end position="360"/>
    </location>
</feature>
<feature type="transmembrane region" description="Helical" evidence="8">
    <location>
        <begin position="452"/>
        <end position="472"/>
    </location>
</feature>
<dbReference type="Gene3D" id="3.30.70.1430">
    <property type="entry name" value="Multidrug efflux transporter AcrB pore domain"/>
    <property type="match status" value="2"/>
</dbReference>
<feature type="transmembrane region" description="Helical" evidence="8">
    <location>
        <begin position="393"/>
        <end position="416"/>
    </location>
</feature>
<proteinExistence type="inferred from homology"/>
<evidence type="ECO:0000256" key="3">
    <source>
        <dbReference type="ARBA" id="ARBA00022448"/>
    </source>
</evidence>
<dbReference type="SUPFAM" id="SSF56954">
    <property type="entry name" value="Outer membrane efflux proteins (OEP)"/>
    <property type="match status" value="1"/>
</dbReference>
<feature type="transmembrane region" description="Helical" evidence="8">
    <location>
        <begin position="878"/>
        <end position="897"/>
    </location>
</feature>
<name>A0A653ACT1_9BACT</name>
<feature type="transmembrane region" description="Helical" evidence="8">
    <location>
        <begin position="541"/>
        <end position="561"/>
    </location>
</feature>
<dbReference type="SUPFAM" id="SSF82693">
    <property type="entry name" value="Multidrug efflux transporter AcrB pore domain, PN1, PN2, PC1 and PC2 subdomains"/>
    <property type="match status" value="2"/>
</dbReference>
<reference evidence="9" key="1">
    <citation type="submission" date="2018-07" db="EMBL/GenBank/DDBJ databases">
        <authorList>
            <consortium name="Genoscope - CEA"/>
            <person name="William W."/>
        </authorList>
    </citation>
    <scope>NUCLEOTIDE SEQUENCE</scope>
    <source>
        <strain evidence="9">IK1</strain>
    </source>
</reference>
<dbReference type="Gene3D" id="1.20.1600.10">
    <property type="entry name" value="Outer membrane efflux proteins (OEP)"/>
    <property type="match status" value="1"/>
</dbReference>
<gene>
    <name evidence="9" type="ORF">TRIP_D310179</name>
</gene>
<dbReference type="Pfam" id="PF00873">
    <property type="entry name" value="ACR_tran"/>
    <property type="match status" value="1"/>
</dbReference>
<organism evidence="9">
    <name type="scientific">uncultured Paludibacter sp</name>
    <dbReference type="NCBI Taxonomy" id="497635"/>
    <lineage>
        <taxon>Bacteria</taxon>
        <taxon>Pseudomonadati</taxon>
        <taxon>Bacteroidota</taxon>
        <taxon>Bacteroidia</taxon>
        <taxon>Bacteroidales</taxon>
        <taxon>Paludibacteraceae</taxon>
        <taxon>Paludibacter</taxon>
        <taxon>environmental samples</taxon>
    </lineage>
</organism>
<evidence type="ECO:0000256" key="6">
    <source>
        <dbReference type="ARBA" id="ARBA00022989"/>
    </source>
</evidence>
<dbReference type="PANTHER" id="PTHR32063">
    <property type="match status" value="1"/>
</dbReference>
<feature type="transmembrane region" description="Helical" evidence="8">
    <location>
        <begin position="484"/>
        <end position="507"/>
    </location>
</feature>
<feature type="transmembrane region" description="Helical" evidence="8">
    <location>
        <begin position="1047"/>
        <end position="1065"/>
    </location>
</feature>
<sequence length="1464" mass="162193">MIERIIHFSIKNKFIIGLFVIALIGWGTYSLTQLPIDATPDITNNQVQVISLAPSLAVQEVESSITAPIEVAIANIPNIIELRSISRLGLSVTTIVFKDNVDIYWARQQVGERLKEAEDIIPAGLAKIEMAPISTGLGEIYQYRLAVEKGYENKYTPMELRTLQDWTVRREMLGTTGVADINSYGGFVKQYEVAINPERLRSMNLTLTDIFDALERNNENTGSAYIDKKPTAYFIRGIGLVKSLEDIEKIVVKSNSSGIPVLIRDIATVQYGNSTRYGAMVIDSTEAVGGVVMMLKGANANEVTKNVETRIETIQKSLPKGVKIEPFLNRSDLVGRAISTVARNLIEGALIVIFILILFLGNMRAGLIVASVIPLSMLFAVSMMQLFGVSGNLMSLGAIDFGLIVDGAVIIVESVVHRITMSKHHHPGIKRLSQPQMDETVFESAKRMMSSATFGQVIILIVYVPIMALVGIEGKMFRPMAQVVSFALIGATILSLTYVPMVSTLFLSKSTEHKPNFSDRMMDWFHKIFNPAIRYALNHKLLVSASVITIFIASLFVFNSLGGEFIPQLEEGDLAAGVITLQGGSLTNTVEQVQKANKILLANFPEIKHVVCKIGAGEIPTDPTPMETGDYIITLKDKHEWTSAKTREELVEKMEEALIPLAGVKFEFQQPIQMRTNELLSGSKQDIAIKIFGDDLNTLADKASQVEKIIQKVQGVEDINVEKVTGLAQIQVEYNRDRLAQYGLSIEEVNRVLRTAFAGSQAGVVFDEEKRFGLVVRMDKDYRQSIDDVKNLSVALPNGGQIPFEQIANVEIKSGPAQVSRENTKRRITIGFNVRNRDVQSVIADVTKQIDAKVQLPTGYYVKYGGQFENLQAAKARLAIAVPVALLLIFVLLFFTFHSVKQTLLIYTAVPMSLIGGIIALWLRGMNFSISAGVGFIALFGIAVLNGIVLIAEFNRLEKEEGIIDITERVLKGLHTRLRPVIMTAAVASLGFLPMALSTSAGAEVQKPLATVVIGGLITATLLTLIVLPIFYIFFSTFSFRSIFKRKSVKTLSILLMLVVCSAGFNSINAQQYRSINLKQAIQMALDSNLSVRSSKYAVDVQKALKGASWDIPKTSIDGQYGQFNSYSKDNSFTVSQSFAFPTVYINQNKLAKANIKSSEWQLKTSQLEIATQVKQIYWQLAYLYSKQKLFAYQDSLYTGFQKAAELRAKTGETNRLEMISARSQSLEIKNQLQQINADLVIYNQKLQTILNVETTLYPADTVLHRIDYLPAADKSVLAANPSVSYINQQIEVSRLEKKVESSRILPDLSIGYFSQTMQGTQEINGVPRIFGTGDRFTGIQAGIAVPIWFAPYSAKVKAAKLKEKVAQTNAEYYSKSLSGSYRSLMLEFSKNSNSVDYYEKQAIPEADLIIEQATRSYNAGAMDYLDYILSLNRALSIKQNYLDAQNNYNQTVISIDFITGKIY</sequence>
<dbReference type="GO" id="GO:0015562">
    <property type="term" value="F:efflux transmembrane transporter activity"/>
    <property type="evidence" value="ECO:0007669"/>
    <property type="project" value="InterPro"/>
</dbReference>